<evidence type="ECO:0000313" key="5">
    <source>
        <dbReference type="Proteomes" id="UP000198949"/>
    </source>
</evidence>
<evidence type="ECO:0000256" key="2">
    <source>
        <dbReference type="ARBA" id="ARBA00022679"/>
    </source>
</evidence>
<reference evidence="5" key="1">
    <citation type="submission" date="2016-10" db="EMBL/GenBank/DDBJ databases">
        <authorList>
            <person name="Varghese N."/>
            <person name="Submissions S."/>
        </authorList>
    </citation>
    <scope>NUCLEOTIDE SEQUENCE [LARGE SCALE GENOMIC DNA]</scope>
    <source>
        <strain evidence="5">CGMCC 4.3516</strain>
    </source>
</reference>
<sequence length="222" mass="23272">MGQAQWTEVDGFLGSLLVGEDEVLAEATAAAQRAGLPPISISPAQGKLLYLLAKTLGARRILEIGTLGGYSAIWMARALPADGHLISLEYSPRHAEVASGNIARAGLVGTVEIRVGAAGELLPKLAAEGAEPFDMVFIDADKGGYPNYLDWSLKLTRPGSLIVADNVVRGGAVADGLSRDPNVQGVRSYLEQVAAHPRLEGTVMQTVGVKGYDGISIARVLE</sequence>
<gene>
    <name evidence="4" type="ORF">SAMN05216270_1023</name>
</gene>
<accession>A0A1G6SBH7</accession>
<keyword evidence="2 4" id="KW-0808">Transferase</keyword>
<dbReference type="STRING" id="58114.SAMN05216270_1023"/>
<dbReference type="PROSITE" id="PS51682">
    <property type="entry name" value="SAM_OMT_I"/>
    <property type="match status" value="1"/>
</dbReference>
<dbReference type="RefSeq" id="WP_091028714.1">
    <property type="nucleotide sequence ID" value="NZ_FNAD01000002.1"/>
</dbReference>
<proteinExistence type="predicted"/>
<dbReference type="InterPro" id="IPR029063">
    <property type="entry name" value="SAM-dependent_MTases_sf"/>
</dbReference>
<protein>
    <submittedName>
        <fullName evidence="4">Predicted O-methyltransferase YrrM</fullName>
    </submittedName>
</protein>
<dbReference type="EMBL" id="FNAD01000002">
    <property type="protein sequence ID" value="SDD14209.1"/>
    <property type="molecule type" value="Genomic_DNA"/>
</dbReference>
<dbReference type="Pfam" id="PF01596">
    <property type="entry name" value="Methyltransf_3"/>
    <property type="match status" value="1"/>
</dbReference>
<dbReference type="GO" id="GO:0032259">
    <property type="term" value="P:methylation"/>
    <property type="evidence" value="ECO:0007669"/>
    <property type="project" value="UniProtKB-KW"/>
</dbReference>
<keyword evidence="1 4" id="KW-0489">Methyltransferase</keyword>
<dbReference type="OrthoDB" id="9799672at2"/>
<evidence type="ECO:0000313" key="4">
    <source>
        <dbReference type="EMBL" id="SDD14209.1"/>
    </source>
</evidence>
<keyword evidence="5" id="KW-1185">Reference proteome</keyword>
<dbReference type="PANTHER" id="PTHR10509:SF14">
    <property type="entry name" value="CAFFEOYL-COA O-METHYLTRANSFERASE 3-RELATED"/>
    <property type="match status" value="1"/>
</dbReference>
<dbReference type="InterPro" id="IPR050362">
    <property type="entry name" value="Cation-dep_OMT"/>
</dbReference>
<dbReference type="Proteomes" id="UP000198949">
    <property type="component" value="Unassembled WGS sequence"/>
</dbReference>
<dbReference type="CDD" id="cd02440">
    <property type="entry name" value="AdoMet_MTases"/>
    <property type="match status" value="1"/>
</dbReference>
<organism evidence="4 5">
    <name type="scientific">Glycomyces harbinensis</name>
    <dbReference type="NCBI Taxonomy" id="58114"/>
    <lineage>
        <taxon>Bacteria</taxon>
        <taxon>Bacillati</taxon>
        <taxon>Actinomycetota</taxon>
        <taxon>Actinomycetes</taxon>
        <taxon>Glycomycetales</taxon>
        <taxon>Glycomycetaceae</taxon>
        <taxon>Glycomyces</taxon>
    </lineage>
</organism>
<evidence type="ECO:0000256" key="3">
    <source>
        <dbReference type="ARBA" id="ARBA00022691"/>
    </source>
</evidence>
<dbReference type="Gene3D" id="3.40.50.150">
    <property type="entry name" value="Vaccinia Virus protein VP39"/>
    <property type="match status" value="1"/>
</dbReference>
<name>A0A1G6SBH7_9ACTN</name>
<evidence type="ECO:0000256" key="1">
    <source>
        <dbReference type="ARBA" id="ARBA00022603"/>
    </source>
</evidence>
<dbReference type="GO" id="GO:0008171">
    <property type="term" value="F:O-methyltransferase activity"/>
    <property type="evidence" value="ECO:0007669"/>
    <property type="project" value="InterPro"/>
</dbReference>
<keyword evidence="3" id="KW-0949">S-adenosyl-L-methionine</keyword>
<dbReference type="GO" id="GO:0008757">
    <property type="term" value="F:S-adenosylmethionine-dependent methyltransferase activity"/>
    <property type="evidence" value="ECO:0007669"/>
    <property type="project" value="TreeGrafter"/>
</dbReference>
<dbReference type="SUPFAM" id="SSF53335">
    <property type="entry name" value="S-adenosyl-L-methionine-dependent methyltransferases"/>
    <property type="match status" value="1"/>
</dbReference>
<dbReference type="AlphaFoldDB" id="A0A1G6SBH7"/>
<dbReference type="PANTHER" id="PTHR10509">
    <property type="entry name" value="O-METHYLTRANSFERASE-RELATED"/>
    <property type="match status" value="1"/>
</dbReference>
<dbReference type="InterPro" id="IPR002935">
    <property type="entry name" value="SAM_O-MeTrfase"/>
</dbReference>